<evidence type="ECO:0000256" key="11">
    <source>
        <dbReference type="ARBA" id="ARBA00023136"/>
    </source>
</evidence>
<evidence type="ECO:0000256" key="2">
    <source>
        <dbReference type="ARBA" id="ARBA00009450"/>
    </source>
</evidence>
<evidence type="ECO:0000256" key="7">
    <source>
        <dbReference type="ARBA" id="ARBA00022729"/>
    </source>
</evidence>
<evidence type="ECO:0000313" key="18">
    <source>
        <dbReference type="Proteomes" id="UP000076574"/>
    </source>
</evidence>
<sequence length="321" mass="34587">MRGRAKTSVALGIGDVVSITIYEAQRGGLFTSTEGNAAPGNAVELPRQQVDLAGNITVPYAGAIKAAGRSPQDVQLEIKSKLSGRAIDPQVLVSVADRISNSISVLGEVNTPARIPIEPGGIQLLPALARAGGTKAPAFESIISIQRDGKIDSALLVAVNERPDNNIQLRPGDVVTVTRRPRYFLAFGATGQTTTLGPLDRRFPFDSYRMSLGDALAKAGGLQDDRAQAAAVFLYRFESRQALERMGVDVSLHPGPLVPTVYRADLEDPSGYFLISDFIMRDRDMIYVSNAPSVDFLKFITLIRSVPQTVSDYRVAAEARF</sequence>
<keyword evidence="18" id="KW-1185">Reference proteome</keyword>
<evidence type="ECO:0000256" key="1">
    <source>
        <dbReference type="ARBA" id="ARBA00004571"/>
    </source>
</evidence>
<dbReference type="Gene3D" id="3.10.560.10">
    <property type="entry name" value="Outer membrane lipoprotein wza domain like"/>
    <property type="match status" value="2"/>
</dbReference>
<evidence type="ECO:0000259" key="16">
    <source>
        <dbReference type="Pfam" id="PF22461"/>
    </source>
</evidence>
<keyword evidence="11" id="KW-0472">Membrane</keyword>
<dbReference type="GO" id="GO:0015288">
    <property type="term" value="F:porin activity"/>
    <property type="evidence" value="ECO:0007669"/>
    <property type="project" value="UniProtKB-KW"/>
</dbReference>
<name>A0A161SNJ4_9BRAD</name>
<dbReference type="STRING" id="943830.A4A58_09085"/>
<evidence type="ECO:0000256" key="13">
    <source>
        <dbReference type="ARBA" id="ARBA00023237"/>
    </source>
</evidence>
<dbReference type="InterPro" id="IPR049712">
    <property type="entry name" value="Poly_export"/>
</dbReference>
<evidence type="ECO:0000313" key="17">
    <source>
        <dbReference type="EMBL" id="KZD22202.1"/>
    </source>
</evidence>
<evidence type="ECO:0000256" key="14">
    <source>
        <dbReference type="ARBA" id="ARBA00023288"/>
    </source>
</evidence>
<feature type="domain" description="SLBB" evidence="16">
    <location>
        <begin position="103"/>
        <end position="177"/>
    </location>
</feature>
<keyword evidence="14" id="KW-0449">Lipoprotein</keyword>
<keyword evidence="8" id="KW-0625">Polysaccharide transport</keyword>
<evidence type="ECO:0000256" key="4">
    <source>
        <dbReference type="ARBA" id="ARBA00022452"/>
    </source>
</evidence>
<evidence type="ECO:0000256" key="5">
    <source>
        <dbReference type="ARBA" id="ARBA00022597"/>
    </source>
</evidence>
<reference evidence="17 18" key="1">
    <citation type="submission" date="2016-03" db="EMBL/GenBank/DDBJ databases">
        <title>Microsymbionts genomes from the relict species Vavilovia formosa (Stev.) Fed.</title>
        <authorList>
            <person name="Kopat V."/>
            <person name="Chirak E."/>
            <person name="Kimeklis A."/>
            <person name="Andronov E."/>
        </authorList>
    </citation>
    <scope>NUCLEOTIDE SEQUENCE [LARGE SCALE GENOMIC DNA]</scope>
    <source>
        <strain evidence="17 18">Vaf07</strain>
    </source>
</reference>
<dbReference type="Proteomes" id="UP000076574">
    <property type="component" value="Unassembled WGS sequence"/>
</dbReference>
<dbReference type="GO" id="GO:0006811">
    <property type="term" value="P:monoatomic ion transport"/>
    <property type="evidence" value="ECO:0007669"/>
    <property type="project" value="UniProtKB-KW"/>
</dbReference>
<dbReference type="PANTHER" id="PTHR33619">
    <property type="entry name" value="POLYSACCHARIDE EXPORT PROTEIN GFCE-RELATED"/>
    <property type="match status" value="1"/>
</dbReference>
<keyword evidence="10" id="KW-0626">Porin</keyword>
<evidence type="ECO:0008006" key="19">
    <source>
        <dbReference type="Google" id="ProtNLM"/>
    </source>
</evidence>
<evidence type="ECO:0000256" key="12">
    <source>
        <dbReference type="ARBA" id="ARBA00023139"/>
    </source>
</evidence>
<dbReference type="Pfam" id="PF22461">
    <property type="entry name" value="SLBB_2"/>
    <property type="match status" value="2"/>
</dbReference>
<keyword evidence="3" id="KW-0813">Transport</keyword>
<keyword evidence="5" id="KW-0762">Sugar transport</keyword>
<keyword evidence="4" id="KW-1134">Transmembrane beta strand</keyword>
<dbReference type="Gene3D" id="3.30.1950.10">
    <property type="entry name" value="wza like domain"/>
    <property type="match status" value="1"/>
</dbReference>
<dbReference type="PANTHER" id="PTHR33619:SF3">
    <property type="entry name" value="POLYSACCHARIDE EXPORT PROTEIN GFCE-RELATED"/>
    <property type="match status" value="1"/>
</dbReference>
<evidence type="ECO:0000256" key="6">
    <source>
        <dbReference type="ARBA" id="ARBA00022692"/>
    </source>
</evidence>
<gene>
    <name evidence="17" type="ORF">A4A58_09085</name>
</gene>
<feature type="domain" description="SLBB" evidence="16">
    <location>
        <begin position="204"/>
        <end position="288"/>
    </location>
</feature>
<keyword evidence="6" id="KW-0812">Transmembrane</keyword>
<evidence type="ECO:0000256" key="9">
    <source>
        <dbReference type="ARBA" id="ARBA00023065"/>
    </source>
</evidence>
<comment type="caution">
    <text evidence="17">The sequence shown here is derived from an EMBL/GenBank/DDBJ whole genome shotgun (WGS) entry which is preliminary data.</text>
</comment>
<dbReference type="GO" id="GO:0015159">
    <property type="term" value="F:polysaccharide transmembrane transporter activity"/>
    <property type="evidence" value="ECO:0007669"/>
    <property type="project" value="InterPro"/>
</dbReference>
<feature type="domain" description="Polysaccharide export protein N-terminal" evidence="15">
    <location>
        <begin position="7"/>
        <end position="95"/>
    </location>
</feature>
<keyword evidence="13" id="KW-0998">Cell outer membrane</keyword>
<proteinExistence type="inferred from homology"/>
<dbReference type="Pfam" id="PF02563">
    <property type="entry name" value="Poly_export"/>
    <property type="match status" value="1"/>
</dbReference>
<dbReference type="EMBL" id="LVYV01000023">
    <property type="protein sequence ID" value="KZD22202.1"/>
    <property type="molecule type" value="Genomic_DNA"/>
</dbReference>
<dbReference type="AlphaFoldDB" id="A0A161SNJ4"/>
<comment type="subcellular location">
    <subcellularLocation>
        <location evidence="1">Cell outer membrane</location>
        <topology evidence="1">Multi-pass membrane protein</topology>
    </subcellularLocation>
</comment>
<dbReference type="GO" id="GO:0046930">
    <property type="term" value="C:pore complex"/>
    <property type="evidence" value="ECO:0007669"/>
    <property type="project" value="UniProtKB-KW"/>
</dbReference>
<dbReference type="InterPro" id="IPR003715">
    <property type="entry name" value="Poly_export_N"/>
</dbReference>
<comment type="similarity">
    <text evidence="2">Belongs to the BexD/CtrA/VexA family.</text>
</comment>
<keyword evidence="9" id="KW-0406">Ion transport</keyword>
<protein>
    <recommendedName>
        <fullName evidence="19">Polysaccharide export protein</fullName>
    </recommendedName>
</protein>
<evidence type="ECO:0000256" key="3">
    <source>
        <dbReference type="ARBA" id="ARBA00022448"/>
    </source>
</evidence>
<accession>A0A161SNJ4</accession>
<keyword evidence="7" id="KW-0732">Signal</keyword>
<organism evidence="17 18">
    <name type="scientific">Tardiphaga robiniae</name>
    <dbReference type="NCBI Taxonomy" id="943830"/>
    <lineage>
        <taxon>Bacteria</taxon>
        <taxon>Pseudomonadati</taxon>
        <taxon>Pseudomonadota</taxon>
        <taxon>Alphaproteobacteria</taxon>
        <taxon>Hyphomicrobiales</taxon>
        <taxon>Nitrobacteraceae</taxon>
        <taxon>Tardiphaga</taxon>
    </lineage>
</organism>
<evidence type="ECO:0000256" key="8">
    <source>
        <dbReference type="ARBA" id="ARBA00023047"/>
    </source>
</evidence>
<dbReference type="InterPro" id="IPR054765">
    <property type="entry name" value="SLBB_dom"/>
</dbReference>
<evidence type="ECO:0000259" key="15">
    <source>
        <dbReference type="Pfam" id="PF02563"/>
    </source>
</evidence>
<dbReference type="GO" id="GO:0009279">
    <property type="term" value="C:cell outer membrane"/>
    <property type="evidence" value="ECO:0007669"/>
    <property type="project" value="UniProtKB-SubCell"/>
</dbReference>
<evidence type="ECO:0000256" key="10">
    <source>
        <dbReference type="ARBA" id="ARBA00023114"/>
    </source>
</evidence>
<keyword evidence="12" id="KW-0564">Palmitate</keyword>